<sequence length="208" mass="20310">MKAAMNSRYEGMADGSAEVIYQGSGCIRVFPKGGGAPAILEQGDSTDLNSGDILDLVAFEGSAQAVAQLAAPITASAYMLGTLGGLVTVKKEKAVAAVAADALTATLASCGPIITQLEAQLFAAPDAAADVKPNVQGTAAGGASGSGSGSGSGSAPISVGACGAPAAPQSRLATSERAAEWAKELKGLREKYASPQIIIGVVGDTGAG</sequence>
<accession>A0AAW1PV80</accession>
<organism evidence="1 2">
    <name type="scientific">[Myrmecia] bisecta</name>
    <dbReference type="NCBI Taxonomy" id="41462"/>
    <lineage>
        <taxon>Eukaryota</taxon>
        <taxon>Viridiplantae</taxon>
        <taxon>Chlorophyta</taxon>
        <taxon>core chlorophytes</taxon>
        <taxon>Trebouxiophyceae</taxon>
        <taxon>Trebouxiales</taxon>
        <taxon>Trebouxiaceae</taxon>
        <taxon>Myrmecia</taxon>
    </lineage>
</organism>
<gene>
    <name evidence="1" type="ORF">WJX72_010924</name>
</gene>
<proteinExistence type="predicted"/>
<evidence type="ECO:0000313" key="2">
    <source>
        <dbReference type="Proteomes" id="UP001489004"/>
    </source>
</evidence>
<keyword evidence="2" id="KW-1185">Reference proteome</keyword>
<protein>
    <submittedName>
        <fullName evidence="1">Uncharacterized protein</fullName>
    </submittedName>
</protein>
<reference evidence="1 2" key="1">
    <citation type="journal article" date="2024" name="Nat. Commun.">
        <title>Phylogenomics reveals the evolutionary origins of lichenization in chlorophyte algae.</title>
        <authorList>
            <person name="Puginier C."/>
            <person name="Libourel C."/>
            <person name="Otte J."/>
            <person name="Skaloud P."/>
            <person name="Haon M."/>
            <person name="Grisel S."/>
            <person name="Petersen M."/>
            <person name="Berrin J.G."/>
            <person name="Delaux P.M."/>
            <person name="Dal Grande F."/>
            <person name="Keller J."/>
        </authorList>
    </citation>
    <scope>NUCLEOTIDE SEQUENCE [LARGE SCALE GENOMIC DNA]</scope>
    <source>
        <strain evidence="1 2">SAG 2043</strain>
    </source>
</reference>
<dbReference type="EMBL" id="JALJOR010000009">
    <property type="protein sequence ID" value="KAK9811829.1"/>
    <property type="molecule type" value="Genomic_DNA"/>
</dbReference>
<evidence type="ECO:0000313" key="1">
    <source>
        <dbReference type="EMBL" id="KAK9811829.1"/>
    </source>
</evidence>
<dbReference type="Proteomes" id="UP001489004">
    <property type="component" value="Unassembled WGS sequence"/>
</dbReference>
<name>A0AAW1PV80_9CHLO</name>
<comment type="caution">
    <text evidence="1">The sequence shown here is derived from an EMBL/GenBank/DDBJ whole genome shotgun (WGS) entry which is preliminary data.</text>
</comment>
<dbReference type="AlphaFoldDB" id="A0AAW1PV80"/>